<evidence type="ECO:0000313" key="2">
    <source>
        <dbReference type="EMBL" id="KAF6485228.1"/>
    </source>
</evidence>
<protein>
    <submittedName>
        <fullName evidence="2">Uncharacterized protein</fullName>
    </submittedName>
</protein>
<feature type="region of interest" description="Disordered" evidence="1">
    <location>
        <begin position="1"/>
        <end position="37"/>
    </location>
</feature>
<dbReference type="AlphaFoldDB" id="A0A7J8ILL8"/>
<dbReference type="EMBL" id="JACASE010000003">
    <property type="protein sequence ID" value="KAF6485228.1"/>
    <property type="molecule type" value="Genomic_DNA"/>
</dbReference>
<organism evidence="2 3">
    <name type="scientific">Rousettus aegyptiacus</name>
    <name type="common">Egyptian fruit bat</name>
    <name type="synonym">Pteropus aegyptiacus</name>
    <dbReference type="NCBI Taxonomy" id="9407"/>
    <lineage>
        <taxon>Eukaryota</taxon>
        <taxon>Metazoa</taxon>
        <taxon>Chordata</taxon>
        <taxon>Craniata</taxon>
        <taxon>Vertebrata</taxon>
        <taxon>Euteleostomi</taxon>
        <taxon>Mammalia</taxon>
        <taxon>Eutheria</taxon>
        <taxon>Laurasiatheria</taxon>
        <taxon>Chiroptera</taxon>
        <taxon>Yinpterochiroptera</taxon>
        <taxon>Pteropodoidea</taxon>
        <taxon>Pteropodidae</taxon>
        <taxon>Rousettinae</taxon>
        <taxon>Rousettus</taxon>
    </lineage>
</organism>
<proteinExistence type="predicted"/>
<name>A0A7J8ILL8_ROUAE</name>
<reference evidence="2 3" key="1">
    <citation type="journal article" date="2020" name="Nature">
        <title>Six reference-quality genomes reveal evolution of bat adaptations.</title>
        <authorList>
            <person name="Jebb D."/>
            <person name="Huang Z."/>
            <person name="Pippel M."/>
            <person name="Hughes G.M."/>
            <person name="Lavrichenko K."/>
            <person name="Devanna P."/>
            <person name="Winkler S."/>
            <person name="Jermiin L.S."/>
            <person name="Skirmuntt E.C."/>
            <person name="Katzourakis A."/>
            <person name="Burkitt-Gray L."/>
            <person name="Ray D.A."/>
            <person name="Sullivan K.A.M."/>
            <person name="Roscito J.G."/>
            <person name="Kirilenko B.M."/>
            <person name="Davalos L.M."/>
            <person name="Corthals A.P."/>
            <person name="Power M.L."/>
            <person name="Jones G."/>
            <person name="Ransome R.D."/>
            <person name="Dechmann D.K.N."/>
            <person name="Locatelli A.G."/>
            <person name="Puechmaille S.J."/>
            <person name="Fedrigo O."/>
            <person name="Jarvis E.D."/>
            <person name="Hiller M."/>
            <person name="Vernes S.C."/>
            <person name="Myers E.W."/>
            <person name="Teeling E.C."/>
        </authorList>
    </citation>
    <scope>NUCLEOTIDE SEQUENCE [LARGE SCALE GENOMIC DNA]</scope>
    <source>
        <strain evidence="2">MRouAeg1</strain>
        <tissue evidence="2">Muscle</tissue>
    </source>
</reference>
<gene>
    <name evidence="2" type="ORF">HJG63_010485</name>
</gene>
<keyword evidence="3" id="KW-1185">Reference proteome</keyword>
<evidence type="ECO:0000313" key="3">
    <source>
        <dbReference type="Proteomes" id="UP000593571"/>
    </source>
</evidence>
<evidence type="ECO:0000256" key="1">
    <source>
        <dbReference type="SAM" id="MobiDB-lite"/>
    </source>
</evidence>
<comment type="caution">
    <text evidence="2">The sequence shown here is derived from an EMBL/GenBank/DDBJ whole genome shotgun (WGS) entry which is preliminary data.</text>
</comment>
<feature type="compositionally biased region" description="Low complexity" evidence="1">
    <location>
        <begin position="10"/>
        <end position="22"/>
    </location>
</feature>
<sequence length="127" mass="13931">MWLQQPPDSALGPLPAPALAAGHTHPRGATGAWPERLRAPGAPFPGCGRTLLQVALLLRRRPRLRSESGLCRVAAHSEDAGRTKVSSSFETQNRNKTKSQHLLRLKTSSVACETSLYTAQERFLYFV</sequence>
<accession>A0A7J8ILL8</accession>
<dbReference type="Proteomes" id="UP000593571">
    <property type="component" value="Unassembled WGS sequence"/>
</dbReference>